<proteinExistence type="predicted"/>
<dbReference type="Proteomes" id="UP000002640">
    <property type="component" value="Unassembled WGS sequence"/>
</dbReference>
<evidence type="ECO:0000313" key="2">
    <source>
        <dbReference type="Proteomes" id="UP000002640"/>
    </source>
</evidence>
<sequence length="386" mass="43530">NNALWQQRIDADFSEKGQQLLILWRFLQNLTLHDLHVDERIADMDLEAYWGQGEGAKEVLSGQLEDIMHRFLRELFGRSVEVDPVHELQPERVDKQSLSARDDSIVRVVAHCFLRVLSSRTVQRRLHSAWAVRDDVPTKEQLHERFVRMVSSLYDAFESDLREMARESGLKLAENGSKYLPILVDDVLSIVYGRARFKVLRPSMSTLLMGLSAPGSVADALNHAFEAFTAQAREAMISSAARNHGDPQPSRAIEGDEPRIDTQRAWNRRWLLKPSSIEVINGGPDRFRDLLLVDLARLVYEFGRLDVVVDEDSRLLSLRSALSSTSGTSASSMDLVLDGRLHVFRALPSGLSSMIPTTGGWSVGDYVAEFSSDMETLYVDLFVFAE</sequence>
<dbReference type="OMA" id="FFAYRES"/>
<keyword evidence="2" id="KW-1185">Reference proteome</keyword>
<accession>G4Z0W0</accession>
<reference evidence="1 2" key="1">
    <citation type="journal article" date="2006" name="Science">
        <title>Phytophthora genome sequences uncover evolutionary origins and mechanisms of pathogenesis.</title>
        <authorList>
            <person name="Tyler B.M."/>
            <person name="Tripathy S."/>
            <person name="Zhang X."/>
            <person name="Dehal P."/>
            <person name="Jiang R.H."/>
            <person name="Aerts A."/>
            <person name="Arredondo F.D."/>
            <person name="Baxter L."/>
            <person name="Bensasson D."/>
            <person name="Beynon J.L."/>
            <person name="Chapman J."/>
            <person name="Damasceno C.M."/>
            <person name="Dorrance A.E."/>
            <person name="Dou D."/>
            <person name="Dickerman A.W."/>
            <person name="Dubchak I.L."/>
            <person name="Garbelotto M."/>
            <person name="Gijzen M."/>
            <person name="Gordon S.G."/>
            <person name="Govers F."/>
            <person name="Grunwald N.J."/>
            <person name="Huang W."/>
            <person name="Ivors K.L."/>
            <person name="Jones R.W."/>
            <person name="Kamoun S."/>
            <person name="Krampis K."/>
            <person name="Lamour K.H."/>
            <person name="Lee M.K."/>
            <person name="McDonald W.H."/>
            <person name="Medina M."/>
            <person name="Meijer H.J."/>
            <person name="Nordberg E.K."/>
            <person name="Maclean D.J."/>
            <person name="Ospina-Giraldo M.D."/>
            <person name="Morris P.F."/>
            <person name="Phuntumart V."/>
            <person name="Putnam N.H."/>
            <person name="Rash S."/>
            <person name="Rose J.K."/>
            <person name="Sakihama Y."/>
            <person name="Salamov A.A."/>
            <person name="Savidor A."/>
            <person name="Scheuring C.F."/>
            <person name="Smith B.M."/>
            <person name="Sobral B.W."/>
            <person name="Terry A."/>
            <person name="Torto-Alalibo T.A."/>
            <person name="Win J."/>
            <person name="Xu Z."/>
            <person name="Zhang H."/>
            <person name="Grigoriev I.V."/>
            <person name="Rokhsar D.S."/>
            <person name="Boore J.L."/>
        </authorList>
    </citation>
    <scope>NUCLEOTIDE SEQUENCE [LARGE SCALE GENOMIC DNA]</scope>
    <source>
        <strain evidence="1 2">P6497</strain>
    </source>
</reference>
<evidence type="ECO:0000313" key="1">
    <source>
        <dbReference type="EMBL" id="EGZ23385.1"/>
    </source>
</evidence>
<feature type="non-terminal residue" evidence="1">
    <location>
        <position position="1"/>
    </location>
</feature>
<name>G4Z0W0_PHYSP</name>
<dbReference type="RefSeq" id="XP_009518673.1">
    <property type="nucleotide sequence ID" value="XM_009520378.1"/>
</dbReference>
<dbReference type="InParanoid" id="G4Z0W0"/>
<protein>
    <submittedName>
        <fullName evidence="1">Uncharacterized protein</fullName>
    </submittedName>
</protein>
<dbReference type="AlphaFoldDB" id="G4Z0W0"/>
<gene>
    <name evidence="1" type="ORF">PHYSODRAFT_460249</name>
</gene>
<dbReference type="EMBL" id="JH159152">
    <property type="protein sequence ID" value="EGZ23385.1"/>
    <property type="molecule type" value="Genomic_DNA"/>
</dbReference>
<dbReference type="GeneID" id="20653220"/>
<feature type="non-terminal residue" evidence="1">
    <location>
        <position position="386"/>
    </location>
</feature>
<organism evidence="1 2">
    <name type="scientific">Phytophthora sojae (strain P6497)</name>
    <name type="common">Soybean stem and root rot agent</name>
    <name type="synonym">Phytophthora megasperma f. sp. glycines</name>
    <dbReference type="NCBI Taxonomy" id="1094619"/>
    <lineage>
        <taxon>Eukaryota</taxon>
        <taxon>Sar</taxon>
        <taxon>Stramenopiles</taxon>
        <taxon>Oomycota</taxon>
        <taxon>Peronosporomycetes</taxon>
        <taxon>Peronosporales</taxon>
        <taxon>Peronosporaceae</taxon>
        <taxon>Phytophthora</taxon>
    </lineage>
</organism>
<dbReference type="KEGG" id="psoj:PHYSODRAFT_460249"/>